<feature type="transmembrane region" description="Helical" evidence="1">
    <location>
        <begin position="131"/>
        <end position="149"/>
    </location>
</feature>
<comment type="caution">
    <text evidence="2">The sequence shown here is derived from an EMBL/GenBank/DDBJ whole genome shotgun (WGS) entry which is preliminary data.</text>
</comment>
<keyword evidence="1" id="KW-0472">Membrane</keyword>
<gene>
    <name evidence="2" type="ORF">GGX14DRAFT_84789</name>
</gene>
<evidence type="ECO:0000313" key="2">
    <source>
        <dbReference type="EMBL" id="KAJ7212544.1"/>
    </source>
</evidence>
<keyword evidence="1" id="KW-0812">Transmembrane</keyword>
<evidence type="ECO:0000256" key="1">
    <source>
        <dbReference type="SAM" id="Phobius"/>
    </source>
</evidence>
<evidence type="ECO:0000313" key="3">
    <source>
        <dbReference type="Proteomes" id="UP001219525"/>
    </source>
</evidence>
<sequence>MCHALRSYHQYFALISQVLVAVMLILRTFALYERNKAVLAFMIFVTLGAFAFALGILFTRNDDRSVSPRLAAFGCPVATTHSKGLRLAVAWSGMLVFDVMIFGLTLIKALRLSACRSGRLLTILIRDGSMYFALLIISNACNIATYTMGGPFTRGSATTVTNITSSIMISRLIFNLRVPARPRSRSGTRTRATGVPGAAEDWSADAYEPELTTVAPHYSYAETLWTRSGE</sequence>
<keyword evidence="3" id="KW-1185">Reference proteome</keyword>
<feature type="transmembrane region" description="Helical" evidence="1">
    <location>
        <begin position="37"/>
        <end position="58"/>
    </location>
</feature>
<name>A0AAD6VGQ1_9AGAR</name>
<dbReference type="AlphaFoldDB" id="A0AAD6VGQ1"/>
<reference evidence="2" key="1">
    <citation type="submission" date="2023-03" db="EMBL/GenBank/DDBJ databases">
        <title>Massive genome expansion in bonnet fungi (Mycena s.s.) driven by repeated elements and novel gene families across ecological guilds.</title>
        <authorList>
            <consortium name="Lawrence Berkeley National Laboratory"/>
            <person name="Harder C.B."/>
            <person name="Miyauchi S."/>
            <person name="Viragh M."/>
            <person name="Kuo A."/>
            <person name="Thoen E."/>
            <person name="Andreopoulos B."/>
            <person name="Lu D."/>
            <person name="Skrede I."/>
            <person name="Drula E."/>
            <person name="Henrissat B."/>
            <person name="Morin E."/>
            <person name="Kohler A."/>
            <person name="Barry K."/>
            <person name="LaButti K."/>
            <person name="Morin E."/>
            <person name="Salamov A."/>
            <person name="Lipzen A."/>
            <person name="Mereny Z."/>
            <person name="Hegedus B."/>
            <person name="Baldrian P."/>
            <person name="Stursova M."/>
            <person name="Weitz H."/>
            <person name="Taylor A."/>
            <person name="Grigoriev I.V."/>
            <person name="Nagy L.G."/>
            <person name="Martin F."/>
            <person name="Kauserud H."/>
        </authorList>
    </citation>
    <scope>NUCLEOTIDE SEQUENCE</scope>
    <source>
        <strain evidence="2">9144</strain>
    </source>
</reference>
<keyword evidence="1" id="KW-1133">Transmembrane helix</keyword>
<dbReference type="EMBL" id="JARJCW010000023">
    <property type="protein sequence ID" value="KAJ7212544.1"/>
    <property type="molecule type" value="Genomic_DNA"/>
</dbReference>
<dbReference type="Proteomes" id="UP001219525">
    <property type="component" value="Unassembled WGS sequence"/>
</dbReference>
<protein>
    <submittedName>
        <fullName evidence="2">Uncharacterized protein</fullName>
    </submittedName>
</protein>
<accession>A0AAD6VGQ1</accession>
<proteinExistence type="predicted"/>
<feature type="transmembrane region" description="Helical" evidence="1">
    <location>
        <begin position="88"/>
        <end position="110"/>
    </location>
</feature>
<organism evidence="2 3">
    <name type="scientific">Mycena pura</name>
    <dbReference type="NCBI Taxonomy" id="153505"/>
    <lineage>
        <taxon>Eukaryota</taxon>
        <taxon>Fungi</taxon>
        <taxon>Dikarya</taxon>
        <taxon>Basidiomycota</taxon>
        <taxon>Agaricomycotina</taxon>
        <taxon>Agaricomycetes</taxon>
        <taxon>Agaricomycetidae</taxon>
        <taxon>Agaricales</taxon>
        <taxon>Marasmiineae</taxon>
        <taxon>Mycenaceae</taxon>
        <taxon>Mycena</taxon>
    </lineage>
</organism>
<feature type="transmembrane region" description="Helical" evidence="1">
    <location>
        <begin position="12"/>
        <end position="30"/>
    </location>
</feature>